<dbReference type="InterPro" id="IPR036974">
    <property type="entry name" value="PUA_sf"/>
</dbReference>
<name>A0A6A6RBD9_9PEZI</name>
<sequence>MIFLAHEQHLFPAWAAKEDVFTKPELEEVASSLVVRAWHRRLGQFSNRETQQLRARTTARDTSLDHATATVTWEQHNPAPKEVGRALVNYSAAEIRKIKGLKSTDINEALGYADSSYVALRGNIAFYEDEKSRPVTPALVDGGDGLD</sequence>
<evidence type="ECO:0000313" key="1">
    <source>
        <dbReference type="EMBL" id="KAF2502128.1"/>
    </source>
</evidence>
<gene>
    <name evidence="1" type="ORF">BU16DRAFT_554201</name>
</gene>
<dbReference type="Gene3D" id="2.30.130.10">
    <property type="entry name" value="PUA domain"/>
    <property type="match status" value="1"/>
</dbReference>
<protein>
    <submittedName>
        <fullName evidence="1">Uncharacterized protein</fullName>
    </submittedName>
</protein>
<dbReference type="AlphaFoldDB" id="A0A6A6RBD9"/>
<dbReference type="Proteomes" id="UP000799750">
    <property type="component" value="Unassembled WGS sequence"/>
</dbReference>
<evidence type="ECO:0000313" key="2">
    <source>
        <dbReference type="Proteomes" id="UP000799750"/>
    </source>
</evidence>
<dbReference type="EMBL" id="MU004181">
    <property type="protein sequence ID" value="KAF2502128.1"/>
    <property type="molecule type" value="Genomic_DNA"/>
</dbReference>
<organism evidence="1 2">
    <name type="scientific">Lophium mytilinum</name>
    <dbReference type="NCBI Taxonomy" id="390894"/>
    <lineage>
        <taxon>Eukaryota</taxon>
        <taxon>Fungi</taxon>
        <taxon>Dikarya</taxon>
        <taxon>Ascomycota</taxon>
        <taxon>Pezizomycotina</taxon>
        <taxon>Dothideomycetes</taxon>
        <taxon>Pleosporomycetidae</taxon>
        <taxon>Mytilinidiales</taxon>
        <taxon>Mytilinidiaceae</taxon>
        <taxon>Lophium</taxon>
    </lineage>
</organism>
<dbReference type="GO" id="GO:0003723">
    <property type="term" value="F:RNA binding"/>
    <property type="evidence" value="ECO:0007669"/>
    <property type="project" value="InterPro"/>
</dbReference>
<proteinExistence type="predicted"/>
<keyword evidence="2" id="KW-1185">Reference proteome</keyword>
<reference evidence="1" key="1">
    <citation type="journal article" date="2020" name="Stud. Mycol.">
        <title>101 Dothideomycetes genomes: a test case for predicting lifestyles and emergence of pathogens.</title>
        <authorList>
            <person name="Haridas S."/>
            <person name="Albert R."/>
            <person name="Binder M."/>
            <person name="Bloem J."/>
            <person name="Labutti K."/>
            <person name="Salamov A."/>
            <person name="Andreopoulos B."/>
            <person name="Baker S."/>
            <person name="Barry K."/>
            <person name="Bills G."/>
            <person name="Bluhm B."/>
            <person name="Cannon C."/>
            <person name="Castanera R."/>
            <person name="Culley D."/>
            <person name="Daum C."/>
            <person name="Ezra D."/>
            <person name="Gonzalez J."/>
            <person name="Henrissat B."/>
            <person name="Kuo A."/>
            <person name="Liang C."/>
            <person name="Lipzen A."/>
            <person name="Lutzoni F."/>
            <person name="Magnuson J."/>
            <person name="Mondo S."/>
            <person name="Nolan M."/>
            <person name="Ohm R."/>
            <person name="Pangilinan J."/>
            <person name="Park H.-J."/>
            <person name="Ramirez L."/>
            <person name="Alfaro M."/>
            <person name="Sun H."/>
            <person name="Tritt A."/>
            <person name="Yoshinaga Y."/>
            <person name="Zwiers L.-H."/>
            <person name="Turgeon B."/>
            <person name="Goodwin S."/>
            <person name="Spatafora J."/>
            <person name="Crous P."/>
            <person name="Grigoriev I."/>
        </authorList>
    </citation>
    <scope>NUCLEOTIDE SEQUENCE</scope>
    <source>
        <strain evidence="1">CBS 269.34</strain>
    </source>
</reference>
<dbReference type="PROSITE" id="PS50890">
    <property type="entry name" value="PUA"/>
    <property type="match status" value="1"/>
</dbReference>
<accession>A0A6A6RBD9</accession>
<dbReference type="OrthoDB" id="409889at2759"/>